<evidence type="ECO:0000256" key="8">
    <source>
        <dbReference type="PROSITE-ProRule" id="PRU01026"/>
    </source>
</evidence>
<dbReference type="NCBIfam" id="TIGR00755">
    <property type="entry name" value="ksgA"/>
    <property type="match status" value="1"/>
</dbReference>
<dbReference type="InterPro" id="IPR011530">
    <property type="entry name" value="rRNA_adenine_dimethylase"/>
</dbReference>
<dbReference type="PROSITE" id="PS01131">
    <property type="entry name" value="RRNA_A_DIMETH"/>
    <property type="match status" value="1"/>
</dbReference>
<evidence type="ECO:0000256" key="7">
    <source>
        <dbReference type="HAMAP-Rule" id="MF_00607"/>
    </source>
</evidence>
<keyword evidence="3 7" id="KW-0489">Methyltransferase</keyword>
<comment type="function">
    <text evidence="7">Specifically dimethylates two adjacent adenosines (A1518 and A1519) in the loop of a conserved hairpin near the 3'-end of 16S rRNA in the 30S particle. May play a critical role in biogenesis of 30S subunits.</text>
</comment>
<dbReference type="Proteomes" id="UP000191055">
    <property type="component" value="Unassembled WGS sequence"/>
</dbReference>
<dbReference type="InterPro" id="IPR020598">
    <property type="entry name" value="rRNA_Ade_methylase_Trfase_N"/>
</dbReference>
<dbReference type="GO" id="GO:0005829">
    <property type="term" value="C:cytosol"/>
    <property type="evidence" value="ECO:0007669"/>
    <property type="project" value="TreeGrafter"/>
</dbReference>
<dbReference type="PANTHER" id="PTHR11727">
    <property type="entry name" value="DIMETHYLADENOSINE TRANSFERASE"/>
    <property type="match status" value="1"/>
</dbReference>
<dbReference type="PANTHER" id="PTHR11727:SF7">
    <property type="entry name" value="DIMETHYLADENOSINE TRANSFERASE-RELATED"/>
    <property type="match status" value="1"/>
</dbReference>
<feature type="binding site" evidence="7 8">
    <location>
        <position position="85"/>
    </location>
    <ligand>
        <name>S-adenosyl-L-methionine</name>
        <dbReference type="ChEBI" id="CHEBI:59789"/>
    </ligand>
</feature>
<dbReference type="GO" id="GO:0052908">
    <property type="term" value="F:16S rRNA (adenine(1518)-N(6)/adenine(1519)-N(6))-dimethyltransferase activity"/>
    <property type="evidence" value="ECO:0007669"/>
    <property type="project" value="UniProtKB-EC"/>
</dbReference>
<dbReference type="PROSITE" id="PS51689">
    <property type="entry name" value="SAM_RNA_A_N6_MT"/>
    <property type="match status" value="1"/>
</dbReference>
<comment type="catalytic activity">
    <reaction evidence="7">
        <text>adenosine(1518)/adenosine(1519) in 16S rRNA + 4 S-adenosyl-L-methionine = N(6)-dimethyladenosine(1518)/N(6)-dimethyladenosine(1519) in 16S rRNA + 4 S-adenosyl-L-homocysteine + 4 H(+)</text>
        <dbReference type="Rhea" id="RHEA:19609"/>
        <dbReference type="Rhea" id="RHEA-COMP:10232"/>
        <dbReference type="Rhea" id="RHEA-COMP:10233"/>
        <dbReference type="ChEBI" id="CHEBI:15378"/>
        <dbReference type="ChEBI" id="CHEBI:57856"/>
        <dbReference type="ChEBI" id="CHEBI:59789"/>
        <dbReference type="ChEBI" id="CHEBI:74411"/>
        <dbReference type="ChEBI" id="CHEBI:74493"/>
        <dbReference type="EC" id="2.1.1.182"/>
    </reaction>
</comment>
<evidence type="ECO:0000256" key="5">
    <source>
        <dbReference type="ARBA" id="ARBA00022691"/>
    </source>
</evidence>
<dbReference type="CDD" id="cd02440">
    <property type="entry name" value="AdoMet_MTases"/>
    <property type="match status" value="1"/>
</dbReference>
<evidence type="ECO:0000256" key="4">
    <source>
        <dbReference type="ARBA" id="ARBA00022679"/>
    </source>
</evidence>
<feature type="binding site" evidence="7 8">
    <location>
        <position position="104"/>
    </location>
    <ligand>
        <name>S-adenosyl-L-methionine</name>
        <dbReference type="ChEBI" id="CHEBI:59789"/>
    </ligand>
</feature>
<comment type="similarity">
    <text evidence="7">Belongs to the class I-like SAM-binding methyltransferase superfamily. rRNA adenine N(6)-methyltransferase family. RsmA subfamily.</text>
</comment>
<dbReference type="HAMAP" id="MF_00607">
    <property type="entry name" value="16SrRNA_methyltr_A"/>
    <property type="match status" value="1"/>
</dbReference>
<keyword evidence="2 7" id="KW-0698">rRNA processing</keyword>
<dbReference type="KEGG" id="asx:CDL62_07255"/>
<organism evidence="10 11">
    <name type="scientific">Alkalitalea saponilacus</name>
    <dbReference type="NCBI Taxonomy" id="889453"/>
    <lineage>
        <taxon>Bacteria</taxon>
        <taxon>Pseudomonadati</taxon>
        <taxon>Bacteroidota</taxon>
        <taxon>Bacteroidia</taxon>
        <taxon>Marinilabiliales</taxon>
        <taxon>Marinilabiliaceae</taxon>
        <taxon>Alkalitalea</taxon>
    </lineage>
</organism>
<dbReference type="GO" id="GO:0003723">
    <property type="term" value="F:RNA binding"/>
    <property type="evidence" value="ECO:0007669"/>
    <property type="project" value="UniProtKB-UniRule"/>
</dbReference>
<feature type="binding site" evidence="7 8">
    <location>
        <position position="15"/>
    </location>
    <ligand>
        <name>S-adenosyl-L-methionine</name>
        <dbReference type="ChEBI" id="CHEBI:59789"/>
    </ligand>
</feature>
<keyword evidence="11" id="KW-1185">Reference proteome</keyword>
<gene>
    <name evidence="7" type="primary">rsmA</name>
    <name evidence="7" type="synonym">ksgA</name>
    <name evidence="10" type="ORF">SAMN03080601_03196</name>
</gene>
<dbReference type="STRING" id="889453.SAMN03080601_03196"/>
<dbReference type="EC" id="2.1.1.182" evidence="7"/>
<protein>
    <recommendedName>
        <fullName evidence="7">Ribosomal RNA small subunit methyltransferase A</fullName>
        <ecNumber evidence="7">2.1.1.182</ecNumber>
    </recommendedName>
    <alternativeName>
        <fullName evidence="7">16S rRNA (adenine(1518)-N(6)/adenine(1519)-N(6))-dimethyltransferase</fullName>
    </alternativeName>
    <alternativeName>
        <fullName evidence="7">16S rRNA dimethyladenosine transferase</fullName>
    </alternativeName>
    <alternativeName>
        <fullName evidence="7">16S rRNA dimethylase</fullName>
    </alternativeName>
    <alternativeName>
        <fullName evidence="7">S-adenosylmethionine-6-N', N'-adenosyl(rRNA) dimethyltransferase</fullName>
    </alternativeName>
</protein>
<dbReference type="Gene3D" id="1.10.8.100">
    <property type="entry name" value="Ribosomal RNA adenine dimethylase-like, domain 2"/>
    <property type="match status" value="1"/>
</dbReference>
<dbReference type="RefSeq" id="WP_079558862.1">
    <property type="nucleotide sequence ID" value="NZ_CP021904.1"/>
</dbReference>
<keyword evidence="4 7" id="KW-0808">Transferase</keyword>
<evidence type="ECO:0000259" key="9">
    <source>
        <dbReference type="SMART" id="SM00650"/>
    </source>
</evidence>
<evidence type="ECO:0000256" key="1">
    <source>
        <dbReference type="ARBA" id="ARBA00022490"/>
    </source>
</evidence>
<evidence type="ECO:0000256" key="2">
    <source>
        <dbReference type="ARBA" id="ARBA00022552"/>
    </source>
</evidence>
<dbReference type="InterPro" id="IPR029063">
    <property type="entry name" value="SAM-dependent_MTases_sf"/>
</dbReference>
<proteinExistence type="inferred from homology"/>
<reference evidence="10 11" key="1">
    <citation type="submission" date="2017-02" db="EMBL/GenBank/DDBJ databases">
        <authorList>
            <person name="Peterson S.W."/>
        </authorList>
    </citation>
    <scope>NUCLEOTIDE SEQUENCE [LARGE SCALE GENOMIC DNA]</scope>
    <source>
        <strain evidence="10 11">DSM 24412</strain>
    </source>
</reference>
<dbReference type="FunFam" id="1.10.8.100:FF:000001">
    <property type="entry name" value="Ribosomal RNA small subunit methyltransferase A"/>
    <property type="match status" value="1"/>
</dbReference>
<dbReference type="SUPFAM" id="SSF53335">
    <property type="entry name" value="S-adenosyl-L-methionine-dependent methyltransferases"/>
    <property type="match status" value="1"/>
</dbReference>
<dbReference type="EMBL" id="FUYV01000023">
    <property type="protein sequence ID" value="SKC23910.1"/>
    <property type="molecule type" value="Genomic_DNA"/>
</dbReference>
<accession>A0A1T5HTT4</accession>
<name>A0A1T5HTT4_9BACT</name>
<dbReference type="SMART" id="SM00650">
    <property type="entry name" value="rADc"/>
    <property type="match status" value="1"/>
</dbReference>
<feature type="domain" description="Ribosomal RNA adenine methylase transferase N-terminal" evidence="9">
    <location>
        <begin position="20"/>
        <end position="189"/>
    </location>
</feature>
<feature type="binding site" evidence="7 8">
    <location>
        <position position="61"/>
    </location>
    <ligand>
        <name>S-adenosyl-L-methionine</name>
        <dbReference type="ChEBI" id="CHEBI:59789"/>
    </ligand>
</feature>
<keyword evidence="1 7" id="KW-0963">Cytoplasm</keyword>
<dbReference type="InterPro" id="IPR023165">
    <property type="entry name" value="rRNA_Ade_diMease-like_C"/>
</dbReference>
<sequence length="261" mass="29940">MKRVRAKKHLGQHFLNEPAIAERITESLSTPPAHVIEVGPGMGVLTQFLVKRPDIELQLVEIDTESVVYLHKHYPQLQDKIIEGDFLKLDFQKLFPGKFSIIGNFPYNISSQIFFKAFENRHQVEALVGMVQKEVGRRITSGPGSKEYGILSVFLQSFYTAEYLFTVDEHVFIPPPKVKSGVIRLLRNDVEKLPCDEKLFIKVVKAAFNQRRKTMRNSLKNIPCNMEAIKHLPVFNLRPEQLSVEGFQELTSLIQEHPLCE</sequence>
<dbReference type="AlphaFoldDB" id="A0A1T5HTT4"/>
<dbReference type="OrthoDB" id="9814755at2"/>
<evidence type="ECO:0000256" key="6">
    <source>
        <dbReference type="ARBA" id="ARBA00022884"/>
    </source>
</evidence>
<keyword evidence="5 7" id="KW-0949">S-adenosyl-L-methionine</keyword>
<evidence type="ECO:0000256" key="3">
    <source>
        <dbReference type="ARBA" id="ARBA00022603"/>
    </source>
</evidence>
<dbReference type="InterPro" id="IPR020596">
    <property type="entry name" value="rRNA_Ade_Mease_Trfase_CS"/>
</dbReference>
<feature type="binding site" evidence="7 8">
    <location>
        <position position="39"/>
    </location>
    <ligand>
        <name>S-adenosyl-L-methionine</name>
        <dbReference type="ChEBI" id="CHEBI:59789"/>
    </ligand>
</feature>
<dbReference type="InterPro" id="IPR001737">
    <property type="entry name" value="KsgA/Erm"/>
</dbReference>
<evidence type="ECO:0000313" key="11">
    <source>
        <dbReference type="Proteomes" id="UP000191055"/>
    </source>
</evidence>
<keyword evidence="6 7" id="KW-0694">RNA-binding</keyword>
<dbReference type="Gene3D" id="3.40.50.150">
    <property type="entry name" value="Vaccinia Virus protein VP39"/>
    <property type="match status" value="1"/>
</dbReference>
<feature type="binding site" evidence="7 8">
    <location>
        <position position="13"/>
    </location>
    <ligand>
        <name>S-adenosyl-L-methionine</name>
        <dbReference type="ChEBI" id="CHEBI:59789"/>
    </ligand>
</feature>
<comment type="subcellular location">
    <subcellularLocation>
        <location evidence="7">Cytoplasm</location>
    </subcellularLocation>
</comment>
<dbReference type="Pfam" id="PF00398">
    <property type="entry name" value="RrnaAD"/>
    <property type="match status" value="1"/>
</dbReference>
<evidence type="ECO:0000313" key="10">
    <source>
        <dbReference type="EMBL" id="SKC23910.1"/>
    </source>
</evidence>